<proteinExistence type="predicted"/>
<dbReference type="Pfam" id="PF08154">
    <property type="entry name" value="NLE"/>
    <property type="match status" value="1"/>
</dbReference>
<evidence type="ECO:0000256" key="1">
    <source>
        <dbReference type="ARBA" id="ARBA00004123"/>
    </source>
</evidence>
<feature type="region of interest" description="Disordered" evidence="4">
    <location>
        <begin position="1"/>
        <end position="28"/>
    </location>
</feature>
<dbReference type="AlphaFoldDB" id="A0A1D1YPD5"/>
<protein>
    <submittedName>
        <fullName evidence="6">Ribosome biogenesis protein WDR12</fullName>
    </submittedName>
</protein>
<organism evidence="6">
    <name type="scientific">Anthurium amnicola</name>
    <dbReference type="NCBI Taxonomy" id="1678845"/>
    <lineage>
        <taxon>Eukaryota</taxon>
        <taxon>Viridiplantae</taxon>
        <taxon>Streptophyta</taxon>
        <taxon>Embryophyta</taxon>
        <taxon>Tracheophyta</taxon>
        <taxon>Spermatophyta</taxon>
        <taxon>Magnoliopsida</taxon>
        <taxon>Liliopsida</taxon>
        <taxon>Araceae</taxon>
        <taxon>Pothoideae</taxon>
        <taxon>Potheae</taxon>
        <taxon>Anthurium</taxon>
    </lineage>
</organism>
<feature type="compositionally biased region" description="Polar residues" evidence="4">
    <location>
        <begin position="1"/>
        <end position="13"/>
    </location>
</feature>
<keyword evidence="3" id="KW-0677">Repeat</keyword>
<dbReference type="EMBL" id="GDJX01011463">
    <property type="protein sequence ID" value="JAT56473.1"/>
    <property type="molecule type" value="Transcribed_RNA"/>
</dbReference>
<evidence type="ECO:0000259" key="5">
    <source>
        <dbReference type="Pfam" id="PF08154"/>
    </source>
</evidence>
<evidence type="ECO:0000313" key="6">
    <source>
        <dbReference type="EMBL" id="JAT56473.1"/>
    </source>
</evidence>
<evidence type="ECO:0000256" key="4">
    <source>
        <dbReference type="SAM" id="MobiDB-lite"/>
    </source>
</evidence>
<feature type="non-terminal residue" evidence="6">
    <location>
        <position position="1"/>
    </location>
</feature>
<evidence type="ECO:0000256" key="3">
    <source>
        <dbReference type="ARBA" id="ARBA00022737"/>
    </source>
</evidence>
<dbReference type="GO" id="GO:0005634">
    <property type="term" value="C:nucleus"/>
    <property type="evidence" value="ECO:0007669"/>
    <property type="project" value="UniProtKB-SubCell"/>
</dbReference>
<comment type="subcellular location">
    <subcellularLocation>
        <location evidence="1">Nucleus</location>
    </subcellularLocation>
</comment>
<dbReference type="InterPro" id="IPR012972">
    <property type="entry name" value="NLE"/>
</dbReference>
<keyword evidence="2" id="KW-0853">WD repeat</keyword>
<reference evidence="6" key="1">
    <citation type="submission" date="2015-07" db="EMBL/GenBank/DDBJ databases">
        <title>Transcriptome Assembly of Anthurium amnicola.</title>
        <authorList>
            <person name="Suzuki J."/>
        </authorList>
    </citation>
    <scope>NUCLEOTIDE SEQUENCE</scope>
</reference>
<sequence length="115" mass="12220">QLSHGNSRGSWVFQNPAAGTAHRPLPPPPPSCLLASCGPRAEMENAGAGEEASRQLQVRFVTKLPPPLKVPSRPIAVPSALTRMGLSEIVNHLLGGGDSDYQPQPFDFMVNGELV</sequence>
<accession>A0A1D1YPD5</accession>
<gene>
    <name evidence="6" type="primary">CHLREDRAFT_128420_3</name>
    <name evidence="6" type="ORF">g.83942</name>
</gene>
<name>A0A1D1YPD5_9ARAE</name>
<feature type="domain" description="NLE" evidence="5">
    <location>
        <begin position="56"/>
        <end position="114"/>
    </location>
</feature>
<evidence type="ECO:0000256" key="2">
    <source>
        <dbReference type="ARBA" id="ARBA00022574"/>
    </source>
</evidence>
<feature type="non-terminal residue" evidence="6">
    <location>
        <position position="115"/>
    </location>
</feature>